<organism evidence="1 2">
    <name type="scientific">Gordonia alkaliphila</name>
    <dbReference type="NCBI Taxonomy" id="1053547"/>
    <lineage>
        <taxon>Bacteria</taxon>
        <taxon>Bacillati</taxon>
        <taxon>Actinomycetota</taxon>
        <taxon>Actinomycetes</taxon>
        <taxon>Mycobacteriales</taxon>
        <taxon>Gordoniaceae</taxon>
        <taxon>Gordonia</taxon>
    </lineage>
</organism>
<comment type="caution">
    <text evidence="1">The sequence shown here is derived from an EMBL/GenBank/DDBJ whole genome shotgun (WGS) entry which is preliminary data.</text>
</comment>
<sequence length="218" mass="23732">MPGSGYNDPLPSSVGTGAHAEFEEFARRYNQHIGHPVLLPEFRVEVRPGLSGTCDLFHMPSGTVLDWKFPGTSSHTKYKRSGPSAVYRTQAHLYGRGMIRAGFEVNAVSIAFLPRGGELKGLAYWTEPYSDAVVDAALDRIDQTLVDLDIMGALDHPERIRDGWTEGGVNVAEPIDADYSACFLCPFQALPATDLDAAPWACPGKPREPDSISRLSVA</sequence>
<dbReference type="EMBL" id="BAABIE010000016">
    <property type="protein sequence ID" value="GAA4756273.1"/>
    <property type="molecule type" value="Genomic_DNA"/>
</dbReference>
<keyword evidence="2" id="KW-1185">Reference proteome</keyword>
<evidence type="ECO:0008006" key="3">
    <source>
        <dbReference type="Google" id="ProtNLM"/>
    </source>
</evidence>
<gene>
    <name evidence="1" type="ORF">GCM10023217_30180</name>
</gene>
<accession>A0ABP8ZGF8</accession>
<evidence type="ECO:0000313" key="2">
    <source>
        <dbReference type="Proteomes" id="UP001500822"/>
    </source>
</evidence>
<proteinExistence type="predicted"/>
<name>A0ABP8ZGF8_9ACTN</name>
<evidence type="ECO:0000313" key="1">
    <source>
        <dbReference type="EMBL" id="GAA4756273.1"/>
    </source>
</evidence>
<protein>
    <recommendedName>
        <fullName evidence="3">PD-(D/E)XK endonuclease-like domain-containing protein</fullName>
    </recommendedName>
</protein>
<dbReference type="Proteomes" id="UP001500822">
    <property type="component" value="Unassembled WGS sequence"/>
</dbReference>
<reference evidence="2" key="1">
    <citation type="journal article" date="2019" name="Int. J. Syst. Evol. Microbiol.">
        <title>The Global Catalogue of Microorganisms (GCM) 10K type strain sequencing project: providing services to taxonomists for standard genome sequencing and annotation.</title>
        <authorList>
            <consortium name="The Broad Institute Genomics Platform"/>
            <consortium name="The Broad Institute Genome Sequencing Center for Infectious Disease"/>
            <person name="Wu L."/>
            <person name="Ma J."/>
        </authorList>
    </citation>
    <scope>NUCLEOTIDE SEQUENCE [LARGE SCALE GENOMIC DNA]</scope>
    <source>
        <strain evidence="2">JCM 18077</strain>
    </source>
</reference>